<sequence length="134" mass="14898">MDTKTLNDPFADDGEGDALAASFAPVPKADEAKPSPKQSSVVKAADAVAEEQGFTTRRRSRKKNFKRSDNFRTGRNVAITVKGRTEEKATLEKLASERSWVNGQTLQYALDALQEKINDPQDSFWETHNFHGVD</sequence>
<comment type="caution">
    <text evidence="2">The sequence shown here is derived from an EMBL/GenBank/DDBJ whole genome shotgun (WGS) entry which is preliminary data.</text>
</comment>
<dbReference type="Proteomes" id="UP000038011">
    <property type="component" value="Unassembled WGS sequence"/>
</dbReference>
<dbReference type="EMBL" id="JXMU01000039">
    <property type="protein sequence ID" value="KPA99935.1"/>
    <property type="molecule type" value="Genomic_DNA"/>
</dbReference>
<organism evidence="2 3">
    <name type="scientific">Ahrensia marina</name>
    <dbReference type="NCBI Taxonomy" id="1514904"/>
    <lineage>
        <taxon>Bacteria</taxon>
        <taxon>Pseudomonadati</taxon>
        <taxon>Pseudomonadota</taxon>
        <taxon>Alphaproteobacteria</taxon>
        <taxon>Hyphomicrobiales</taxon>
        <taxon>Ahrensiaceae</taxon>
        <taxon>Ahrensia</taxon>
    </lineage>
</organism>
<feature type="compositionally biased region" description="Basic residues" evidence="1">
    <location>
        <begin position="56"/>
        <end position="65"/>
    </location>
</feature>
<name>A0A0M9GL30_9HYPH</name>
<proteinExistence type="predicted"/>
<keyword evidence="3" id="KW-1185">Reference proteome</keyword>
<feature type="region of interest" description="Disordered" evidence="1">
    <location>
        <begin position="1"/>
        <end position="69"/>
    </location>
</feature>
<dbReference type="AlphaFoldDB" id="A0A0M9GL30"/>
<dbReference type="RefSeq" id="WP_054000490.1">
    <property type="nucleotide sequence ID" value="NZ_JXMU01000039.1"/>
</dbReference>
<evidence type="ECO:0000313" key="3">
    <source>
        <dbReference type="Proteomes" id="UP000038011"/>
    </source>
</evidence>
<gene>
    <name evidence="2" type="ORF">SU32_16540</name>
</gene>
<reference evidence="2 3" key="1">
    <citation type="submission" date="2015-01" db="EMBL/GenBank/DDBJ databases">
        <title>Ahrensia donghaiensis sp. nov., a novel dimethylsulphoniopropionate-cleavage bacterium isolated from seawater and emended descriptions of the genus Ahrensia and Ahrensia kielensis.</title>
        <authorList>
            <person name="Liu J."/>
        </authorList>
    </citation>
    <scope>NUCLEOTIDE SEQUENCE [LARGE SCALE GENOMIC DNA]</scope>
    <source>
        <strain evidence="2 3">LZD062</strain>
    </source>
</reference>
<dbReference type="PATRIC" id="fig|1514904.3.peg.2762"/>
<dbReference type="OrthoDB" id="7477461at2"/>
<evidence type="ECO:0008006" key="4">
    <source>
        <dbReference type="Google" id="ProtNLM"/>
    </source>
</evidence>
<protein>
    <recommendedName>
        <fullName evidence="4">Stability/partitioning determinant</fullName>
    </recommendedName>
</protein>
<accession>A0A0M9GL30</accession>
<dbReference type="STRING" id="1514904.SU32_16540"/>
<evidence type="ECO:0000313" key="2">
    <source>
        <dbReference type="EMBL" id="KPA99935.1"/>
    </source>
</evidence>
<evidence type="ECO:0000256" key="1">
    <source>
        <dbReference type="SAM" id="MobiDB-lite"/>
    </source>
</evidence>